<dbReference type="Gene3D" id="3.40.50.300">
    <property type="entry name" value="P-loop containing nucleotide triphosphate hydrolases"/>
    <property type="match status" value="1"/>
</dbReference>
<accession>A0AAW0DKJ7</accession>
<name>A0AAW0DKJ7_9AGAR</name>
<sequence>MPSQSQRVLILAHPRTRCNLFFRLLSSHPALTAVPRFRFLSAYFSGPEYQIPERSGRNIALPSEQTFQEAFDLFRKSIEDAEATGKISLAMEHPFHLIPHSTINQDAKFPSPRQGPVPRPVILFDGASSSENNPTYLPDAFLYGFTTIITIRHPARVLVSFIRAMHDSEIASSSLDEIGKAAFLHAMERVSRFKWERLVFDSSDGRGVRPIVIDGDRLAKDPEAQMKAVCEALGIDAGDGTITFTWDSSGSGSVTSDSAGVTENASKALFGNVNSSKGVVKDKRLDKPVDIADEKRQWEEEWDEELASRMEELVQRAMEDYEYLYRFVI</sequence>
<gene>
    <name evidence="1" type="ORF">VNI00_003836</name>
</gene>
<dbReference type="EMBL" id="JAYKXP010000010">
    <property type="protein sequence ID" value="KAK7053217.1"/>
    <property type="molecule type" value="Genomic_DNA"/>
</dbReference>
<keyword evidence="2" id="KW-1185">Reference proteome</keyword>
<proteinExistence type="predicted"/>
<dbReference type="PANTHER" id="PTHR48419:SF1">
    <property type="entry name" value="SULFOTRANSFERASE DOMAIN-CONTAINING PROTEIN"/>
    <property type="match status" value="1"/>
</dbReference>
<dbReference type="InterPro" id="IPR053226">
    <property type="entry name" value="Pyrrolopyrazine_biosynth_F"/>
</dbReference>
<comment type="caution">
    <text evidence="1">The sequence shown here is derived from an EMBL/GenBank/DDBJ whole genome shotgun (WGS) entry which is preliminary data.</text>
</comment>
<dbReference type="Proteomes" id="UP001383192">
    <property type="component" value="Unassembled WGS sequence"/>
</dbReference>
<dbReference type="SUPFAM" id="SSF52540">
    <property type="entry name" value="P-loop containing nucleoside triphosphate hydrolases"/>
    <property type="match status" value="1"/>
</dbReference>
<evidence type="ECO:0000313" key="1">
    <source>
        <dbReference type="EMBL" id="KAK7053217.1"/>
    </source>
</evidence>
<protein>
    <submittedName>
        <fullName evidence="1">Uncharacterized protein</fullName>
    </submittedName>
</protein>
<dbReference type="AlphaFoldDB" id="A0AAW0DKJ7"/>
<organism evidence="1 2">
    <name type="scientific">Paramarasmius palmivorus</name>
    <dbReference type="NCBI Taxonomy" id="297713"/>
    <lineage>
        <taxon>Eukaryota</taxon>
        <taxon>Fungi</taxon>
        <taxon>Dikarya</taxon>
        <taxon>Basidiomycota</taxon>
        <taxon>Agaricomycotina</taxon>
        <taxon>Agaricomycetes</taxon>
        <taxon>Agaricomycetidae</taxon>
        <taxon>Agaricales</taxon>
        <taxon>Marasmiineae</taxon>
        <taxon>Marasmiaceae</taxon>
        <taxon>Paramarasmius</taxon>
    </lineage>
</organism>
<dbReference type="InterPro" id="IPR027417">
    <property type="entry name" value="P-loop_NTPase"/>
</dbReference>
<reference evidence="1 2" key="1">
    <citation type="submission" date="2024-01" db="EMBL/GenBank/DDBJ databases">
        <title>A draft genome for a cacao thread blight-causing isolate of Paramarasmius palmivorus.</title>
        <authorList>
            <person name="Baruah I.K."/>
            <person name="Bukari Y."/>
            <person name="Amoako-Attah I."/>
            <person name="Meinhardt L.W."/>
            <person name="Bailey B.A."/>
            <person name="Cohen S.P."/>
        </authorList>
    </citation>
    <scope>NUCLEOTIDE SEQUENCE [LARGE SCALE GENOMIC DNA]</scope>
    <source>
        <strain evidence="1 2">GH-12</strain>
    </source>
</reference>
<dbReference type="PANTHER" id="PTHR48419">
    <property type="entry name" value="SULFOTRANSFERASE DOMAIN-CONTAINING PROTEIN"/>
    <property type="match status" value="1"/>
</dbReference>
<evidence type="ECO:0000313" key="2">
    <source>
        <dbReference type="Proteomes" id="UP001383192"/>
    </source>
</evidence>